<evidence type="ECO:0000256" key="6">
    <source>
        <dbReference type="ARBA" id="ARBA00048741"/>
    </source>
</evidence>
<comment type="catalytic activity">
    <reaction evidence="6">
        <text>L-aspartate + L-glutamine + ATP + H2O = L-asparagine + L-glutamate + AMP + diphosphate + H(+)</text>
        <dbReference type="Rhea" id="RHEA:12228"/>
        <dbReference type="ChEBI" id="CHEBI:15377"/>
        <dbReference type="ChEBI" id="CHEBI:15378"/>
        <dbReference type="ChEBI" id="CHEBI:29985"/>
        <dbReference type="ChEBI" id="CHEBI:29991"/>
        <dbReference type="ChEBI" id="CHEBI:30616"/>
        <dbReference type="ChEBI" id="CHEBI:33019"/>
        <dbReference type="ChEBI" id="CHEBI:58048"/>
        <dbReference type="ChEBI" id="CHEBI:58359"/>
        <dbReference type="ChEBI" id="CHEBI:456215"/>
        <dbReference type="EC" id="6.3.5.4"/>
    </reaction>
</comment>
<dbReference type="InterPro" id="IPR001962">
    <property type="entry name" value="Asn_synthase"/>
</dbReference>
<dbReference type="GO" id="GO:0004066">
    <property type="term" value="F:asparagine synthase (glutamine-hydrolyzing) activity"/>
    <property type="evidence" value="ECO:0007669"/>
    <property type="project" value="UniProtKB-EC"/>
</dbReference>
<organism evidence="8 9">
    <name type="scientific">Salinarimonas ramus</name>
    <dbReference type="NCBI Taxonomy" id="690164"/>
    <lineage>
        <taxon>Bacteria</taxon>
        <taxon>Pseudomonadati</taxon>
        <taxon>Pseudomonadota</taxon>
        <taxon>Alphaproteobacteria</taxon>
        <taxon>Hyphomicrobiales</taxon>
        <taxon>Salinarimonadaceae</taxon>
        <taxon>Salinarimonas</taxon>
    </lineage>
</organism>
<dbReference type="EC" id="6.3.5.4" evidence="3"/>
<dbReference type="SUPFAM" id="SSF52402">
    <property type="entry name" value="Adenine nucleotide alpha hydrolases-like"/>
    <property type="match status" value="1"/>
</dbReference>
<name>A0A917Q9H9_9HYPH</name>
<dbReference type="InterPro" id="IPR051786">
    <property type="entry name" value="ASN_synthetase/amidase"/>
</dbReference>
<dbReference type="InterPro" id="IPR029055">
    <property type="entry name" value="Ntn_hydrolases_N"/>
</dbReference>
<dbReference type="Proteomes" id="UP000600449">
    <property type="component" value="Unassembled WGS sequence"/>
</dbReference>
<dbReference type="EMBL" id="BMMF01000007">
    <property type="protein sequence ID" value="GGK37742.1"/>
    <property type="molecule type" value="Genomic_DNA"/>
</dbReference>
<dbReference type="SUPFAM" id="SSF56235">
    <property type="entry name" value="N-terminal nucleophile aminohydrolases (Ntn hydrolases)"/>
    <property type="match status" value="1"/>
</dbReference>
<evidence type="ECO:0000313" key="8">
    <source>
        <dbReference type="EMBL" id="GGK37742.1"/>
    </source>
</evidence>
<accession>A0A917Q9H9</accession>
<evidence type="ECO:0000256" key="1">
    <source>
        <dbReference type="ARBA" id="ARBA00005187"/>
    </source>
</evidence>
<evidence type="ECO:0000259" key="7">
    <source>
        <dbReference type="PROSITE" id="PS51278"/>
    </source>
</evidence>
<dbReference type="Gene3D" id="3.40.50.620">
    <property type="entry name" value="HUPs"/>
    <property type="match status" value="2"/>
</dbReference>
<dbReference type="GO" id="GO:0005829">
    <property type="term" value="C:cytosol"/>
    <property type="evidence" value="ECO:0007669"/>
    <property type="project" value="TreeGrafter"/>
</dbReference>
<dbReference type="GO" id="GO:0006529">
    <property type="term" value="P:asparagine biosynthetic process"/>
    <property type="evidence" value="ECO:0007669"/>
    <property type="project" value="InterPro"/>
</dbReference>
<keyword evidence="5" id="KW-0067">ATP-binding</keyword>
<dbReference type="PANTHER" id="PTHR43284:SF1">
    <property type="entry name" value="ASPARAGINE SYNTHETASE"/>
    <property type="match status" value="1"/>
</dbReference>
<dbReference type="PROSITE" id="PS51278">
    <property type="entry name" value="GATASE_TYPE_2"/>
    <property type="match status" value="1"/>
</dbReference>
<reference evidence="8 9" key="1">
    <citation type="journal article" date="2014" name="Int. J. Syst. Evol. Microbiol.">
        <title>Complete genome sequence of Corynebacterium casei LMG S-19264T (=DSM 44701T), isolated from a smear-ripened cheese.</title>
        <authorList>
            <consortium name="US DOE Joint Genome Institute (JGI-PGF)"/>
            <person name="Walter F."/>
            <person name="Albersmeier A."/>
            <person name="Kalinowski J."/>
            <person name="Ruckert C."/>
        </authorList>
    </citation>
    <scope>NUCLEOTIDE SEQUENCE [LARGE SCALE GENOMIC DNA]</scope>
    <source>
        <strain evidence="8 9">CGMCC 1.9161</strain>
    </source>
</reference>
<evidence type="ECO:0000256" key="2">
    <source>
        <dbReference type="ARBA" id="ARBA00005752"/>
    </source>
</evidence>
<dbReference type="RefSeq" id="WP_188913637.1">
    <property type="nucleotide sequence ID" value="NZ_BMMF01000007.1"/>
</dbReference>
<proteinExistence type="inferred from homology"/>
<dbReference type="Pfam" id="PF00733">
    <property type="entry name" value="Asn_synthase"/>
    <property type="match status" value="1"/>
</dbReference>
<comment type="caution">
    <text evidence="8">The sequence shown here is derived from an EMBL/GenBank/DDBJ whole genome shotgun (WGS) entry which is preliminary data.</text>
</comment>
<protein>
    <recommendedName>
        <fullName evidence="3">asparagine synthase (glutamine-hydrolyzing)</fullName>
        <ecNumber evidence="3">6.3.5.4</ecNumber>
    </recommendedName>
</protein>
<dbReference type="CDD" id="cd01991">
    <property type="entry name" value="Asn_synthase_B_C"/>
    <property type="match status" value="1"/>
</dbReference>
<gene>
    <name evidence="8" type="primary">asnB</name>
    <name evidence="8" type="ORF">GCM10011322_25980</name>
</gene>
<keyword evidence="4" id="KW-0547">Nucleotide-binding</keyword>
<evidence type="ECO:0000313" key="9">
    <source>
        <dbReference type="Proteomes" id="UP000600449"/>
    </source>
</evidence>
<dbReference type="InterPro" id="IPR006426">
    <property type="entry name" value="Asn_synth_AEB"/>
</dbReference>
<dbReference type="InterPro" id="IPR014729">
    <property type="entry name" value="Rossmann-like_a/b/a_fold"/>
</dbReference>
<dbReference type="PIRSF" id="PIRSF001589">
    <property type="entry name" value="Asn_synthetase_glu-h"/>
    <property type="match status" value="1"/>
</dbReference>
<sequence length="638" mass="67237">MKGLVAHLPLDGAPAGPGTLAAVLAAQAHRGETSREIASGAARLGIRERADEASGLAGDDADGPALVGDLRLDDTAALAEILGLPRDTAPARLALAAYERWGDAFAERLEGEFALVIHDPRRRRLVAVRDRFGVKPLYVHADRAGLTFASELGALLAALPAPPPHDPEWIADYLAGTPSDASRTAYRDIRRLAPGHVLVAEAGRMETRPYWTLVPEEPTDGSGAEILRDLLEDAVARRIEAGRTGAMLSGGLDSSSIARLAARGGGSGGPSFPVFTLAFAALPEIDERRHVDAVLAMGGLAPHRLVVEAPDAILAGRALLTDNAEPLPAPGLVVTRALYEAAARAGVDILLNGHGGDEVVNDGVAHLPDLARAGRLGALWRGCGAAAALYGGDRTATLLESLAGGAGWPLGGIARRLHARRAGANDPRAWRRIVSDEAARRTRLVERRRESRSAASADLPRATRAHFAALTGPRSALGFDVLDRAAASHGVEPRYPFFDRRVVAHCLSRLPEEKLAEGRTRALLRGAMAGVLPESVRLRPDKTDFRAVARASLAAPASRAFLAALAADPDAVADHVDVAVLRENVSALARGEDDVACLVETWRASQLALFLGAKLPDEAIDAGRRHDEAHARMAKIPA</sequence>
<evidence type="ECO:0000256" key="5">
    <source>
        <dbReference type="ARBA" id="ARBA00022840"/>
    </source>
</evidence>
<evidence type="ECO:0000256" key="4">
    <source>
        <dbReference type="ARBA" id="ARBA00022741"/>
    </source>
</evidence>
<dbReference type="InterPro" id="IPR017932">
    <property type="entry name" value="GATase_2_dom"/>
</dbReference>
<dbReference type="AlphaFoldDB" id="A0A917Q9H9"/>
<dbReference type="Gene3D" id="3.60.20.10">
    <property type="entry name" value="Glutamine Phosphoribosylpyrophosphate, subunit 1, domain 1"/>
    <property type="match status" value="1"/>
</dbReference>
<keyword evidence="9" id="KW-1185">Reference proteome</keyword>
<dbReference type="PANTHER" id="PTHR43284">
    <property type="entry name" value="ASPARAGINE SYNTHETASE (GLUTAMINE-HYDROLYZING)"/>
    <property type="match status" value="1"/>
</dbReference>
<dbReference type="GO" id="GO:0005524">
    <property type="term" value="F:ATP binding"/>
    <property type="evidence" value="ECO:0007669"/>
    <property type="project" value="UniProtKB-KW"/>
</dbReference>
<comment type="similarity">
    <text evidence="2">Belongs to the asparagine synthetase family.</text>
</comment>
<dbReference type="Pfam" id="PF13537">
    <property type="entry name" value="GATase_7"/>
    <property type="match status" value="1"/>
</dbReference>
<evidence type="ECO:0000256" key="3">
    <source>
        <dbReference type="ARBA" id="ARBA00012737"/>
    </source>
</evidence>
<feature type="domain" description="Glutamine amidotransferase type-2" evidence="7">
    <location>
        <begin position="1"/>
        <end position="203"/>
    </location>
</feature>
<comment type="pathway">
    <text evidence="1">Amino-acid biosynthesis; L-asparagine biosynthesis; L-asparagine from L-aspartate (L-Gln route): step 1/1.</text>
</comment>